<reference evidence="8" key="1">
    <citation type="submission" date="2020-10" db="EMBL/GenBank/DDBJ databases">
        <title>Unveiling of a novel bifunctional photoreceptor, Dualchrome1, isolated from a cosmopolitan green alga.</title>
        <authorList>
            <person name="Suzuki S."/>
            <person name="Kawachi M."/>
        </authorList>
    </citation>
    <scope>NUCLEOTIDE SEQUENCE</scope>
    <source>
        <strain evidence="8">NIES 2893</strain>
    </source>
</reference>
<feature type="transmembrane region" description="Helical" evidence="7">
    <location>
        <begin position="388"/>
        <end position="410"/>
    </location>
</feature>
<keyword evidence="3" id="KW-0813">Transport</keyword>
<feature type="transmembrane region" description="Helical" evidence="7">
    <location>
        <begin position="243"/>
        <end position="261"/>
    </location>
</feature>
<keyword evidence="4 7" id="KW-0812">Transmembrane</keyword>
<evidence type="ECO:0000256" key="4">
    <source>
        <dbReference type="ARBA" id="ARBA00022692"/>
    </source>
</evidence>
<evidence type="ECO:0000313" key="8">
    <source>
        <dbReference type="EMBL" id="GHP07918.1"/>
    </source>
</evidence>
<evidence type="ECO:0000256" key="5">
    <source>
        <dbReference type="ARBA" id="ARBA00022989"/>
    </source>
</evidence>
<dbReference type="Gene3D" id="1.20.1250.20">
    <property type="entry name" value="MFS general substrate transporter like domains"/>
    <property type="match status" value="2"/>
</dbReference>
<comment type="similarity">
    <text evidence="2">Belongs to the major facilitator superfamily. Folate-biopterin transporter (TC 2.A.71) family.</text>
</comment>
<keyword evidence="5 7" id="KW-1133">Transmembrane helix</keyword>
<feature type="transmembrane region" description="Helical" evidence="7">
    <location>
        <begin position="267"/>
        <end position="293"/>
    </location>
</feature>
<protein>
    <submittedName>
        <fullName evidence="8">Uncharacterized protein</fullName>
    </submittedName>
</protein>
<dbReference type="InterPro" id="IPR039309">
    <property type="entry name" value="BT1"/>
</dbReference>
<comment type="subcellular location">
    <subcellularLocation>
        <location evidence="1">Membrane</location>
        <topology evidence="1">Multi-pass membrane protein</topology>
    </subcellularLocation>
</comment>
<comment type="caution">
    <text evidence="8">The sequence shown here is derived from an EMBL/GenBank/DDBJ whole genome shotgun (WGS) entry which is preliminary data.</text>
</comment>
<accession>A0A830HM11</accession>
<dbReference type="SUPFAM" id="SSF103473">
    <property type="entry name" value="MFS general substrate transporter"/>
    <property type="match status" value="1"/>
</dbReference>
<feature type="transmembrane region" description="Helical" evidence="7">
    <location>
        <begin position="124"/>
        <end position="144"/>
    </location>
</feature>
<dbReference type="OrthoDB" id="754047at2759"/>
<evidence type="ECO:0000256" key="7">
    <source>
        <dbReference type="SAM" id="Phobius"/>
    </source>
</evidence>
<feature type="transmembrane region" description="Helical" evidence="7">
    <location>
        <begin position="54"/>
        <end position="78"/>
    </location>
</feature>
<evidence type="ECO:0000256" key="3">
    <source>
        <dbReference type="ARBA" id="ARBA00022448"/>
    </source>
</evidence>
<dbReference type="Pfam" id="PF03092">
    <property type="entry name" value="BT1"/>
    <property type="match status" value="1"/>
</dbReference>
<dbReference type="InterPro" id="IPR036259">
    <property type="entry name" value="MFS_trans_sf"/>
</dbReference>
<feature type="transmembrane region" description="Helical" evidence="7">
    <location>
        <begin position="452"/>
        <end position="477"/>
    </location>
</feature>
<gene>
    <name evidence="8" type="ORF">PPROV_000666000</name>
</gene>
<feature type="transmembrane region" description="Helical" evidence="7">
    <location>
        <begin position="497"/>
        <end position="519"/>
    </location>
</feature>
<proteinExistence type="inferred from homology"/>
<dbReference type="Proteomes" id="UP000660262">
    <property type="component" value="Unassembled WGS sequence"/>
</dbReference>
<dbReference type="PANTHER" id="PTHR31585">
    <property type="entry name" value="FOLATE-BIOPTERIN TRANSPORTER 1, CHLOROPLASTIC"/>
    <property type="match status" value="1"/>
</dbReference>
<evidence type="ECO:0000256" key="2">
    <source>
        <dbReference type="ARBA" id="ARBA00007015"/>
    </source>
</evidence>
<evidence type="ECO:0000256" key="1">
    <source>
        <dbReference type="ARBA" id="ARBA00004141"/>
    </source>
</evidence>
<dbReference type="AlphaFoldDB" id="A0A830HM11"/>
<dbReference type="EMBL" id="BNJQ01000018">
    <property type="protein sequence ID" value="GHP07918.1"/>
    <property type="molecule type" value="Genomic_DNA"/>
</dbReference>
<name>A0A830HM11_9CHLO</name>
<keyword evidence="9" id="KW-1185">Reference proteome</keyword>
<feature type="transmembrane region" description="Helical" evidence="7">
    <location>
        <begin position="539"/>
        <end position="563"/>
    </location>
</feature>
<evidence type="ECO:0000313" key="9">
    <source>
        <dbReference type="Proteomes" id="UP000660262"/>
    </source>
</evidence>
<keyword evidence="6 7" id="KW-0472">Membrane</keyword>
<dbReference type="PANTHER" id="PTHR31585:SF5">
    <property type="entry name" value="RNA-BINDING S4 DOMAIN-CONTAINING PROTEIN"/>
    <property type="match status" value="1"/>
</dbReference>
<organism evidence="8 9">
    <name type="scientific">Pycnococcus provasolii</name>
    <dbReference type="NCBI Taxonomy" id="41880"/>
    <lineage>
        <taxon>Eukaryota</taxon>
        <taxon>Viridiplantae</taxon>
        <taxon>Chlorophyta</taxon>
        <taxon>Pseudoscourfieldiophyceae</taxon>
        <taxon>Pseudoscourfieldiales</taxon>
        <taxon>Pycnococcaceae</taxon>
        <taxon>Pycnococcus</taxon>
    </lineage>
</organism>
<feature type="transmembrane region" description="Helical" evidence="7">
    <location>
        <begin position="199"/>
        <end position="222"/>
    </location>
</feature>
<sequence length="577" mass="62680">MHDDEGLDDVDAGDVELVALTGDPNPTALGQAAPQNKSSELALVRARLFARDNVGYLATYFTVGLVYGGLPATLYGVFNGVLNVQGYEYQGVKALVTLPWSFKVFLGAMNDVAPLAGGYRRRPYMSIGWALCALTLVLLAFLGLPEPYFCRDHDGSYIVECTEKTAYHSIACPNERSDGTQAEPCNARAPDSAGTISSLMALAAFGYMVADVAADGLTVTLAQTETQTIRGYTQTTAYLTRSVGMAISVAIVGLCMNGKIYNGTFAWSLSFSSICMIFAFAAVAMVPLTWKFVREDPVPQSQRAKLGPYAKSAWQLMNARHFAAVCAFSILYSTVRSVESPATVLVTRYWAGVHNLQQKTASLAGQLMFALGLALVRRYLLNHSWRHLLIVTTVILIFVDAIFVFCTVFDVIRNQYFFLCDVLLELPTAVEFLVTTYYVVEAADAHNGGMVYGLLTTAHNIGLSLAPVIANQIFGLFPMNLSDSANFIEDSTRFRKVVAGSYIIAYLFSVIAWAILPLLPNQKDQAQARKRTWGTSRSLAIAVTASLVLCFIYSVSTLLLTVFPATACLKFVGGPGC</sequence>
<dbReference type="GO" id="GO:0016020">
    <property type="term" value="C:membrane"/>
    <property type="evidence" value="ECO:0007669"/>
    <property type="project" value="UniProtKB-SubCell"/>
</dbReference>
<evidence type="ECO:0000256" key="6">
    <source>
        <dbReference type="ARBA" id="ARBA00023136"/>
    </source>
</evidence>